<keyword evidence="2" id="KW-0812">Transmembrane</keyword>
<keyword evidence="2" id="KW-1133">Transmembrane helix</keyword>
<evidence type="ECO:0000256" key="3">
    <source>
        <dbReference type="SAM" id="SignalP"/>
    </source>
</evidence>
<keyword evidence="5" id="KW-1185">Reference proteome</keyword>
<feature type="chain" id="PRO_5044836356" evidence="3">
    <location>
        <begin position="21"/>
        <end position="1043"/>
    </location>
</feature>
<evidence type="ECO:0000256" key="2">
    <source>
        <dbReference type="SAM" id="Phobius"/>
    </source>
</evidence>
<feature type="non-terminal residue" evidence="4">
    <location>
        <position position="1"/>
    </location>
</feature>
<proteinExistence type="predicted"/>
<feature type="transmembrane region" description="Helical" evidence="2">
    <location>
        <begin position="822"/>
        <end position="840"/>
    </location>
</feature>
<keyword evidence="3" id="KW-0732">Signal</keyword>
<feature type="region of interest" description="Disordered" evidence="1">
    <location>
        <begin position="97"/>
        <end position="123"/>
    </location>
</feature>
<dbReference type="Proteomes" id="UP001562425">
    <property type="component" value="Unassembled WGS sequence"/>
</dbReference>
<sequence length="1043" mass="115740">ISRPLLTLCLWLWLDLAAHAQSVGNGTVTITSPGATSTQSFTLSQPAAASTEPKLRFLRPTYTRTELKVARSLEPDSVQKLNVRSNNGRMVEIIVKKREDKSSRGKPTGRPVASEGYRVTGDNSPESVDLINAFLEHVNRIERPARFYESDESSIKNDRRPVRIAVSSRPVDETASPVNVPAPVVISSDAIYMKDNPFGGTKKKARALQEIGSDGIPVVHGIRVPDDEDDKQKVWRNARVINGELVPYEKGHVPKRMEGTVDTYGQLIFAKPSSESSGRRRSIGPFTTADNFPLDEHTKSLGPFTVEDNLRSSVRVNDAEQMVKVPTNIGPFSRADNGRVSNAKLIEYIKKINDQESRKHYFVARTPNKEIFAEQPKIQRRMLQNPGNPVYPVSKMYAVPGSQQELEDNRAPVLQYAHPELGVQPAKFVPPESKPTPMASKKVINVEFSKHNDHSPFAIEPAMLGKEYYENQQQAIKYPLKNGPYEDLYQPVKIPATYPYTYGFIRRVKPERPFWVKISEKVKDGFQTGINTVQEFAKPVLDPLVEAGQKISKNLGFVKRPNEAKDKADLVVAPAANSVVFPALGMLAGGAALGLGAMAVGRFFDMDLLRRSGEQLVMELDDLEHKRALESIDASQRDKYYLFVPSTAITRMEPVEHQPKQRSKRSVGAFQLDQEDNDIRYHNDKFDDQGDVIEILDLKPADDRDNRDDDAIQSIDDGELRNRRKRRSLGGLSYEQALQDVERDLPRPARLGFEQQLKQTNWKNPSCAKRTFCQVMVMAGHDDVVLMEKKMYTMLEMMHPTLGASLTNHLSEVTDAIRQQDCARFLAIGALLLALIISEINCSDFDGNDLGYNAAGNGYSRQQQQQQQQASGGRGFAETAKDLLTSPAGQLAVSFAKEMISRSAGNSQVLSLNLTNLLILFLLKALIFAAGLIGAGNWGGFARGRSIDGSSQFFQAGETGLMLGYLAAEGSGQEGCMLQSACRSPQTAHEYARAARALVNGAEIFDPEIPKNSKYQQMLLQLDRAISEGSQGAPCEMIYPCHL</sequence>
<comment type="caution">
    <text evidence="4">The sequence shown here is derived from an EMBL/GenBank/DDBJ whole genome shotgun (WGS) entry which is preliminary data.</text>
</comment>
<protein>
    <submittedName>
        <fullName evidence="4">Uncharacterized protein</fullName>
    </submittedName>
</protein>
<dbReference type="EMBL" id="JBEHCU010006677">
    <property type="protein sequence ID" value="KAL1396544.1"/>
    <property type="molecule type" value="Genomic_DNA"/>
</dbReference>
<reference evidence="4 5" key="1">
    <citation type="submission" date="2024-05" db="EMBL/GenBank/DDBJ databases">
        <title>Culex pipiens pipiens assembly and annotation.</title>
        <authorList>
            <person name="Alout H."/>
            <person name="Durand T."/>
        </authorList>
    </citation>
    <scope>NUCLEOTIDE SEQUENCE [LARGE SCALE GENOMIC DNA]</scope>
    <source>
        <strain evidence="4">HA-2024</strain>
        <tissue evidence="4">Whole body</tissue>
    </source>
</reference>
<feature type="signal peptide" evidence="3">
    <location>
        <begin position="1"/>
        <end position="20"/>
    </location>
</feature>
<gene>
    <name evidence="4" type="ORF">pipiens_010462</name>
</gene>
<accession>A0ABD1DAS2</accession>
<name>A0ABD1DAS2_CULPP</name>
<feature type="transmembrane region" description="Helical" evidence="2">
    <location>
        <begin position="579"/>
        <end position="601"/>
    </location>
</feature>
<feature type="region of interest" description="Disordered" evidence="1">
    <location>
        <begin position="272"/>
        <end position="291"/>
    </location>
</feature>
<keyword evidence="2" id="KW-0472">Membrane</keyword>
<evidence type="ECO:0000313" key="4">
    <source>
        <dbReference type="EMBL" id="KAL1396544.1"/>
    </source>
</evidence>
<dbReference type="AlphaFoldDB" id="A0ABD1DAS2"/>
<evidence type="ECO:0000256" key="1">
    <source>
        <dbReference type="SAM" id="MobiDB-lite"/>
    </source>
</evidence>
<organism evidence="4 5">
    <name type="scientific">Culex pipiens pipiens</name>
    <name type="common">Northern house mosquito</name>
    <dbReference type="NCBI Taxonomy" id="38569"/>
    <lineage>
        <taxon>Eukaryota</taxon>
        <taxon>Metazoa</taxon>
        <taxon>Ecdysozoa</taxon>
        <taxon>Arthropoda</taxon>
        <taxon>Hexapoda</taxon>
        <taxon>Insecta</taxon>
        <taxon>Pterygota</taxon>
        <taxon>Neoptera</taxon>
        <taxon>Endopterygota</taxon>
        <taxon>Diptera</taxon>
        <taxon>Nematocera</taxon>
        <taxon>Culicoidea</taxon>
        <taxon>Culicidae</taxon>
        <taxon>Culicinae</taxon>
        <taxon>Culicini</taxon>
        <taxon>Culex</taxon>
        <taxon>Culex</taxon>
    </lineage>
</organism>
<feature type="transmembrane region" description="Helical" evidence="2">
    <location>
        <begin position="917"/>
        <end position="938"/>
    </location>
</feature>
<evidence type="ECO:0000313" key="5">
    <source>
        <dbReference type="Proteomes" id="UP001562425"/>
    </source>
</evidence>